<feature type="transmembrane region" description="Helical" evidence="7">
    <location>
        <begin position="272"/>
        <end position="294"/>
    </location>
</feature>
<accession>A0ABX1KAQ6</accession>
<sequence length="336" mass="37329">MRQIVNTPERKDGGGARTSARSGFDSPSGGGGTRPSLSAKSLRRAVRREKLAPYLFLTPWLIGFFVITLGPMLYSFYLSFTDFSLLGSAEWVGLDNYVEMFTSDPKFMESVRVTLVYVFVSVPLQLAFALLLAVALNRGLRGLAIYRSVYYLPSLIGGSVAIAVLWRQMFGKNGLINQVLAWFGITGESWIGNPETALGTLIILNIWTFGSPMVIFLAALRQVPEYLYEAAAVDGVSKWSAFWHITLPMLTPVVLFNLVLQLIGAFQAFTPAYVVSGGTGGPVNSTLFYTLYLYQKGFTNFEMGYASAMAWVLFFFIAIVTAVNFWLSKYWVHYDD</sequence>
<evidence type="ECO:0000256" key="4">
    <source>
        <dbReference type="ARBA" id="ARBA00022692"/>
    </source>
</evidence>
<dbReference type="PANTHER" id="PTHR30193">
    <property type="entry name" value="ABC TRANSPORTER PERMEASE PROTEIN"/>
    <property type="match status" value="1"/>
</dbReference>
<feature type="domain" description="ABC transmembrane type-1" evidence="9">
    <location>
        <begin position="111"/>
        <end position="324"/>
    </location>
</feature>
<evidence type="ECO:0000256" key="8">
    <source>
        <dbReference type="SAM" id="MobiDB-lite"/>
    </source>
</evidence>
<comment type="caution">
    <text evidence="10">The sequence shown here is derived from an EMBL/GenBank/DDBJ whole genome shotgun (WGS) entry which is preliminary data.</text>
</comment>
<feature type="transmembrane region" description="Helical" evidence="7">
    <location>
        <begin position="115"/>
        <end position="136"/>
    </location>
</feature>
<evidence type="ECO:0000256" key="6">
    <source>
        <dbReference type="ARBA" id="ARBA00023136"/>
    </source>
</evidence>
<evidence type="ECO:0000313" key="11">
    <source>
        <dbReference type="Proteomes" id="UP001429745"/>
    </source>
</evidence>
<dbReference type="InterPro" id="IPR035906">
    <property type="entry name" value="MetI-like_sf"/>
</dbReference>
<evidence type="ECO:0000256" key="7">
    <source>
        <dbReference type="RuleBase" id="RU363032"/>
    </source>
</evidence>
<evidence type="ECO:0000256" key="2">
    <source>
        <dbReference type="ARBA" id="ARBA00022448"/>
    </source>
</evidence>
<evidence type="ECO:0000256" key="5">
    <source>
        <dbReference type="ARBA" id="ARBA00022989"/>
    </source>
</evidence>
<organism evidence="10 11">
    <name type="scientific">Microbacterium salsuginis</name>
    <dbReference type="NCBI Taxonomy" id="2722803"/>
    <lineage>
        <taxon>Bacteria</taxon>
        <taxon>Bacillati</taxon>
        <taxon>Actinomycetota</taxon>
        <taxon>Actinomycetes</taxon>
        <taxon>Micrococcales</taxon>
        <taxon>Microbacteriaceae</taxon>
        <taxon>Microbacterium</taxon>
    </lineage>
</organism>
<keyword evidence="3" id="KW-1003">Cell membrane</keyword>
<keyword evidence="4 7" id="KW-0812">Transmembrane</keyword>
<feature type="transmembrane region" description="Helical" evidence="7">
    <location>
        <begin position="306"/>
        <end position="327"/>
    </location>
</feature>
<dbReference type="RefSeq" id="WP_168911640.1">
    <property type="nucleotide sequence ID" value="NZ_JABACI010000001.1"/>
</dbReference>
<evidence type="ECO:0000256" key="3">
    <source>
        <dbReference type="ARBA" id="ARBA00022475"/>
    </source>
</evidence>
<proteinExistence type="inferred from homology"/>
<evidence type="ECO:0000313" key="10">
    <source>
        <dbReference type="EMBL" id="NLP83205.1"/>
    </source>
</evidence>
<comment type="subcellular location">
    <subcellularLocation>
        <location evidence="1 7">Cell membrane</location>
        <topology evidence="1 7">Multi-pass membrane protein</topology>
    </subcellularLocation>
</comment>
<feature type="transmembrane region" description="Helical" evidence="7">
    <location>
        <begin position="241"/>
        <end position="266"/>
    </location>
</feature>
<feature type="transmembrane region" description="Helical" evidence="7">
    <location>
        <begin position="148"/>
        <end position="166"/>
    </location>
</feature>
<keyword evidence="6 7" id="KW-0472">Membrane</keyword>
<keyword evidence="5 7" id="KW-1133">Transmembrane helix</keyword>
<comment type="similarity">
    <text evidence="7">Belongs to the binding-protein-dependent transport system permease family.</text>
</comment>
<dbReference type="InterPro" id="IPR051393">
    <property type="entry name" value="ABC_transporter_permease"/>
</dbReference>
<reference evidence="10 11" key="1">
    <citation type="submission" date="2020-04" db="EMBL/GenBank/DDBJ databases">
        <title>CFH 90308 Microbacterium sp.</title>
        <authorList>
            <person name="Nie G."/>
            <person name="Ming H."/>
            <person name="Xia T."/>
        </authorList>
    </citation>
    <scope>NUCLEOTIDE SEQUENCE [LARGE SCALE GENOMIC DNA]</scope>
    <source>
        <strain evidence="10 11">CFH 90308</strain>
    </source>
</reference>
<dbReference type="SUPFAM" id="SSF160964">
    <property type="entry name" value="MalF N-terminal region-like"/>
    <property type="match status" value="1"/>
</dbReference>
<name>A0ABX1KAQ6_9MICO</name>
<dbReference type="EMBL" id="JABACI010000001">
    <property type="protein sequence ID" value="NLP83205.1"/>
    <property type="molecule type" value="Genomic_DNA"/>
</dbReference>
<evidence type="ECO:0000256" key="1">
    <source>
        <dbReference type="ARBA" id="ARBA00004651"/>
    </source>
</evidence>
<dbReference type="PROSITE" id="PS50928">
    <property type="entry name" value="ABC_TM1"/>
    <property type="match status" value="1"/>
</dbReference>
<dbReference type="Proteomes" id="UP001429745">
    <property type="component" value="Unassembled WGS sequence"/>
</dbReference>
<protein>
    <submittedName>
        <fullName evidence="10">Sugar ABC transporter permease</fullName>
    </submittedName>
</protein>
<dbReference type="CDD" id="cd06261">
    <property type="entry name" value="TM_PBP2"/>
    <property type="match status" value="1"/>
</dbReference>
<dbReference type="PANTHER" id="PTHR30193:SF1">
    <property type="entry name" value="ABC TRANSPORTER PERMEASE PROTEIN YESP-RELATED"/>
    <property type="match status" value="1"/>
</dbReference>
<keyword evidence="2 7" id="KW-0813">Transport</keyword>
<feature type="transmembrane region" description="Helical" evidence="7">
    <location>
        <begin position="51"/>
        <end position="77"/>
    </location>
</feature>
<keyword evidence="11" id="KW-1185">Reference proteome</keyword>
<feature type="transmembrane region" description="Helical" evidence="7">
    <location>
        <begin position="197"/>
        <end position="220"/>
    </location>
</feature>
<feature type="region of interest" description="Disordered" evidence="8">
    <location>
        <begin position="1"/>
        <end position="37"/>
    </location>
</feature>
<dbReference type="SUPFAM" id="SSF161098">
    <property type="entry name" value="MetI-like"/>
    <property type="match status" value="1"/>
</dbReference>
<dbReference type="Pfam" id="PF00528">
    <property type="entry name" value="BPD_transp_1"/>
    <property type="match status" value="1"/>
</dbReference>
<gene>
    <name evidence="10" type="ORF">HF576_05050</name>
</gene>
<dbReference type="InterPro" id="IPR000515">
    <property type="entry name" value="MetI-like"/>
</dbReference>
<dbReference type="Gene3D" id="1.10.3720.10">
    <property type="entry name" value="MetI-like"/>
    <property type="match status" value="1"/>
</dbReference>
<evidence type="ECO:0000259" key="9">
    <source>
        <dbReference type="PROSITE" id="PS50928"/>
    </source>
</evidence>